<comment type="caution">
    <text evidence="1">The sequence shown here is derived from an EMBL/GenBank/DDBJ whole genome shotgun (WGS) entry which is preliminary data.</text>
</comment>
<dbReference type="EMBL" id="CM004395">
    <property type="protein sequence ID" value="KAG8648400.1"/>
    <property type="molecule type" value="Genomic_DNA"/>
</dbReference>
<evidence type="ECO:0000313" key="1">
    <source>
        <dbReference type="EMBL" id="KAG8648400.1"/>
    </source>
</evidence>
<evidence type="ECO:0000313" key="2">
    <source>
        <dbReference type="Proteomes" id="UP000091857"/>
    </source>
</evidence>
<protein>
    <submittedName>
        <fullName evidence="1">Uncharacterized protein</fullName>
    </submittedName>
</protein>
<keyword evidence="2" id="KW-1185">Reference proteome</keyword>
<proteinExistence type="predicted"/>
<sequence>MEKNQSLFSSIDTSYRTKVKLGNGMIVEAQGKGSVPIFARQGTKIITEVLFIPELDKNLLSVPQMESKGYSILFKDNNCFIYDPANVEVARVKKFDNSYVLHLKHLNQTTLSIKNDET</sequence>
<dbReference type="Proteomes" id="UP000091857">
    <property type="component" value="Chromosome 9"/>
</dbReference>
<reference evidence="2" key="1">
    <citation type="journal article" date="2016" name="Nat. Biotechnol.">
        <title>Sequencing wild and cultivated cassava and related species reveals extensive interspecific hybridization and genetic diversity.</title>
        <authorList>
            <person name="Bredeson J.V."/>
            <person name="Lyons J.B."/>
            <person name="Prochnik S.E."/>
            <person name="Wu G.A."/>
            <person name="Ha C.M."/>
            <person name="Edsinger-Gonzales E."/>
            <person name="Grimwood J."/>
            <person name="Schmutz J."/>
            <person name="Rabbi I.Y."/>
            <person name="Egesi C."/>
            <person name="Nauluvula P."/>
            <person name="Lebot V."/>
            <person name="Ndunguru J."/>
            <person name="Mkamilo G."/>
            <person name="Bart R.S."/>
            <person name="Setter T.L."/>
            <person name="Gleadow R.M."/>
            <person name="Kulakow P."/>
            <person name="Ferguson M.E."/>
            <person name="Rounsley S."/>
            <person name="Rokhsar D.S."/>
        </authorList>
    </citation>
    <scope>NUCLEOTIDE SEQUENCE [LARGE SCALE GENOMIC DNA]</scope>
    <source>
        <strain evidence="2">cv. AM560-2</strain>
    </source>
</reference>
<accession>A0ACB7H7D4</accession>
<gene>
    <name evidence="1" type="ORF">MANES_09G173501v8</name>
</gene>
<organism evidence="1 2">
    <name type="scientific">Manihot esculenta</name>
    <name type="common">Cassava</name>
    <name type="synonym">Jatropha manihot</name>
    <dbReference type="NCBI Taxonomy" id="3983"/>
    <lineage>
        <taxon>Eukaryota</taxon>
        <taxon>Viridiplantae</taxon>
        <taxon>Streptophyta</taxon>
        <taxon>Embryophyta</taxon>
        <taxon>Tracheophyta</taxon>
        <taxon>Spermatophyta</taxon>
        <taxon>Magnoliopsida</taxon>
        <taxon>eudicotyledons</taxon>
        <taxon>Gunneridae</taxon>
        <taxon>Pentapetalae</taxon>
        <taxon>rosids</taxon>
        <taxon>fabids</taxon>
        <taxon>Malpighiales</taxon>
        <taxon>Euphorbiaceae</taxon>
        <taxon>Crotonoideae</taxon>
        <taxon>Manihoteae</taxon>
        <taxon>Manihot</taxon>
    </lineage>
</organism>
<name>A0ACB7H7D4_MANES</name>